<dbReference type="GO" id="GO:0006623">
    <property type="term" value="P:protein targeting to vacuole"/>
    <property type="evidence" value="ECO:0007669"/>
    <property type="project" value="TreeGrafter"/>
</dbReference>
<evidence type="ECO:0000313" key="4">
    <source>
        <dbReference type="Proteomes" id="UP001163823"/>
    </source>
</evidence>
<protein>
    <submittedName>
        <fullName evidence="3">Vacuolar protein sorting-associated protein</fullName>
    </submittedName>
</protein>
<organism evidence="3 4">
    <name type="scientific">Quillaja saponaria</name>
    <name type="common">Soap bark tree</name>
    <dbReference type="NCBI Taxonomy" id="32244"/>
    <lineage>
        <taxon>Eukaryota</taxon>
        <taxon>Viridiplantae</taxon>
        <taxon>Streptophyta</taxon>
        <taxon>Embryophyta</taxon>
        <taxon>Tracheophyta</taxon>
        <taxon>Spermatophyta</taxon>
        <taxon>Magnoliopsida</taxon>
        <taxon>eudicotyledons</taxon>
        <taxon>Gunneridae</taxon>
        <taxon>Pentapetalae</taxon>
        <taxon>rosids</taxon>
        <taxon>fabids</taxon>
        <taxon>Fabales</taxon>
        <taxon>Quillajaceae</taxon>
        <taxon>Quillaja</taxon>
    </lineage>
</organism>
<dbReference type="GO" id="GO:0045053">
    <property type="term" value="P:protein retention in Golgi apparatus"/>
    <property type="evidence" value="ECO:0007669"/>
    <property type="project" value="TreeGrafter"/>
</dbReference>
<evidence type="ECO:0000313" key="3">
    <source>
        <dbReference type="EMBL" id="KAJ7978123.1"/>
    </source>
</evidence>
<dbReference type="AlphaFoldDB" id="A0AAD7QAX8"/>
<feature type="chain" id="PRO_5042074782" evidence="1">
    <location>
        <begin position="23"/>
        <end position="771"/>
    </location>
</feature>
<dbReference type="EMBL" id="JARAOO010000003">
    <property type="protein sequence ID" value="KAJ7978123.1"/>
    <property type="molecule type" value="Genomic_DNA"/>
</dbReference>
<accession>A0AAD7QAX8</accession>
<gene>
    <name evidence="3" type="ORF">O6P43_007640</name>
</gene>
<name>A0AAD7QAX8_QUISA</name>
<dbReference type="Pfam" id="PF25036">
    <property type="entry name" value="VPS13_VAB"/>
    <property type="match status" value="1"/>
</dbReference>
<dbReference type="InterPro" id="IPR009543">
    <property type="entry name" value="VPS13_VAB"/>
</dbReference>
<evidence type="ECO:0000256" key="1">
    <source>
        <dbReference type="SAM" id="SignalP"/>
    </source>
</evidence>
<reference evidence="3" key="1">
    <citation type="journal article" date="2023" name="Science">
        <title>Elucidation of the pathway for biosynthesis of saponin adjuvants from the soapbark tree.</title>
        <authorList>
            <person name="Reed J."/>
            <person name="Orme A."/>
            <person name="El-Demerdash A."/>
            <person name="Owen C."/>
            <person name="Martin L.B.B."/>
            <person name="Misra R.C."/>
            <person name="Kikuchi S."/>
            <person name="Rejzek M."/>
            <person name="Martin A.C."/>
            <person name="Harkess A."/>
            <person name="Leebens-Mack J."/>
            <person name="Louveau T."/>
            <person name="Stephenson M.J."/>
            <person name="Osbourn A."/>
        </authorList>
    </citation>
    <scope>NUCLEOTIDE SEQUENCE</scope>
    <source>
        <strain evidence="3">S10</strain>
    </source>
</reference>
<keyword evidence="4" id="KW-1185">Reference proteome</keyword>
<keyword evidence="1" id="KW-0732">Signal</keyword>
<proteinExistence type="predicted"/>
<sequence>MVNMNSVFLFHLLTVWLHLSEWNEVLNLFNHYTDLLAKSTQPSAPSKKLSSDDVDSLEVADSPSCLPSINLSSHSAKENMKGDVLFLIIRSEIVGITFHLPVWVSGEPSTEFQLEDDHSLKPWSASSDIVEETNSRVVTVTLQFKSFELFVGSGNIRLKLYMEKLGGMIKICENQSCLSWPFFEFFQVYVDSDISNDGMEVGQVKVEIQCDRSNVWLSHPAFYFWSGLQFNVPESGSSQFSSGGVDFKFQLRKVSFLLSEEKWSCSGPLLEVLMRNLLLHVNVAGENMECSVTSDLHVNYNNIHKVVWEPFIEPWQFEMTLIRKYEMNVLVDSAVTTDILLKSTEQLNLNITESFVECVSRTIEMIKDAWVVIHDLPEGQKFLVSPFAEYMSTRRYAPYVVQNLTSVPLQYHVYQGSINPDECYDTELKEGNYVQPGSSVPIFIHENTKEQQFHNRPSHSSDSLHEQKLNGFAHNYITIKLDGTSMPSAPMSMDLVGLTFFEVNFSKTYNEAADKNGTNTATAFVVPVVFDVSVQRYSKLIRLYSTVVLSNATATPLELRFDIPFGVSPKILDPIYPGQELPLPLHLAEAGYLRWRPIGNSYLWSEAHNLSNLLSLENRIGFLKSFVCYPSHPSSDPFRCCISVRNISLTSSGRPKKDSPLHDINEARKRFVYCVTISAPFIVNNNLPKEISLTTESSGVNRTTIITEVETTFHHIDPSQDLGLEIHIDGFRPSDLKFPRSETFYSIAKLNGTKFSLLETVTLDPDIPNGG</sequence>
<feature type="signal peptide" evidence="1">
    <location>
        <begin position="1"/>
        <end position="22"/>
    </location>
</feature>
<comment type="caution">
    <text evidence="3">The sequence shown here is derived from an EMBL/GenBank/DDBJ whole genome shotgun (WGS) entry which is preliminary data.</text>
</comment>
<dbReference type="InterPro" id="IPR026847">
    <property type="entry name" value="VPS13"/>
</dbReference>
<evidence type="ECO:0000259" key="2">
    <source>
        <dbReference type="Pfam" id="PF25036"/>
    </source>
</evidence>
<dbReference type="KEGG" id="qsa:O6P43_007640"/>
<feature type="domain" description="Vacuolar protein sorting-associated protein 13 VPS13 adaptor binding" evidence="2">
    <location>
        <begin position="535"/>
        <end position="736"/>
    </location>
</feature>
<dbReference type="Proteomes" id="UP001163823">
    <property type="component" value="Chromosome 3"/>
</dbReference>
<dbReference type="PANTHER" id="PTHR16166:SF143">
    <property type="entry name" value="PROTEIN SORTING-ASSOCIATED PROTEIN, PUTATIVE (DUF1162)-RELATED"/>
    <property type="match status" value="1"/>
</dbReference>
<dbReference type="PANTHER" id="PTHR16166">
    <property type="entry name" value="VACUOLAR PROTEIN SORTING-ASSOCIATED PROTEIN VPS13"/>
    <property type="match status" value="1"/>
</dbReference>